<evidence type="ECO:0000313" key="1">
    <source>
        <dbReference type="EMBL" id="GFO37651.1"/>
    </source>
</evidence>
<evidence type="ECO:0000313" key="2">
    <source>
        <dbReference type="Proteomes" id="UP000735302"/>
    </source>
</evidence>
<dbReference type="EMBL" id="BLXT01007282">
    <property type="protein sequence ID" value="GFO37651.1"/>
    <property type="molecule type" value="Genomic_DNA"/>
</dbReference>
<dbReference type="AlphaFoldDB" id="A0AAV4D0Z3"/>
<keyword evidence="2" id="KW-1185">Reference proteome</keyword>
<name>A0AAV4D0Z3_9GAST</name>
<comment type="caution">
    <text evidence="1">The sequence shown here is derived from an EMBL/GenBank/DDBJ whole genome shotgun (WGS) entry which is preliminary data.</text>
</comment>
<dbReference type="Proteomes" id="UP000735302">
    <property type="component" value="Unassembled WGS sequence"/>
</dbReference>
<gene>
    <name evidence="1" type="ORF">PoB_006415600</name>
</gene>
<protein>
    <submittedName>
        <fullName evidence="1">Uncharacterized protein</fullName>
    </submittedName>
</protein>
<reference evidence="1 2" key="1">
    <citation type="journal article" date="2021" name="Elife">
        <title>Chloroplast acquisition without the gene transfer in kleptoplastic sea slugs, Plakobranchus ocellatus.</title>
        <authorList>
            <person name="Maeda T."/>
            <person name="Takahashi S."/>
            <person name="Yoshida T."/>
            <person name="Shimamura S."/>
            <person name="Takaki Y."/>
            <person name="Nagai Y."/>
            <person name="Toyoda A."/>
            <person name="Suzuki Y."/>
            <person name="Arimoto A."/>
            <person name="Ishii H."/>
            <person name="Satoh N."/>
            <person name="Nishiyama T."/>
            <person name="Hasebe M."/>
            <person name="Maruyama T."/>
            <person name="Minagawa J."/>
            <person name="Obokata J."/>
            <person name="Shigenobu S."/>
        </authorList>
    </citation>
    <scope>NUCLEOTIDE SEQUENCE [LARGE SCALE GENOMIC DNA]</scope>
</reference>
<sequence>MSQFLKKQLRKHLLACPMKTLDIDRYLRPYSHEISCASLTVGYRDGVRRVGSFGRAIIHTRLNRSRRIVWFGWIRESNLHSGSFGRVSGPNVSCKKYIDVAVVGSVSEDLILTLESHIKI</sequence>
<organism evidence="1 2">
    <name type="scientific">Plakobranchus ocellatus</name>
    <dbReference type="NCBI Taxonomy" id="259542"/>
    <lineage>
        <taxon>Eukaryota</taxon>
        <taxon>Metazoa</taxon>
        <taxon>Spiralia</taxon>
        <taxon>Lophotrochozoa</taxon>
        <taxon>Mollusca</taxon>
        <taxon>Gastropoda</taxon>
        <taxon>Heterobranchia</taxon>
        <taxon>Euthyneura</taxon>
        <taxon>Panpulmonata</taxon>
        <taxon>Sacoglossa</taxon>
        <taxon>Placobranchoidea</taxon>
        <taxon>Plakobranchidae</taxon>
        <taxon>Plakobranchus</taxon>
    </lineage>
</organism>
<accession>A0AAV4D0Z3</accession>
<proteinExistence type="predicted"/>